<sequence length="2066" mass="240240">MMEEIDRNNLPLMQKIAEEQQVAHLQCAHVQAVKWLIQNRLSNELSCESASAYFHAAKHQLSEVQLEELQSLMKQSETEKHIFYFCSIEIVLARISHLLQDYPDLHQGFGIFLPPDLNLQMQTGALSHFDMKNKNENTLTDKGNISIKEEMMDASSSNETNSEVLQESFKNSLDKENDSIFLTKVKENMNGLNNTLENSDENCYSPFTTEPLRTFSPENDSSDAPAYSYGIYEQHLFFDKMKEACGYPEVYDNFLRFLNLYNEDYVTKSQLVEMVKYFFGGRPDLYKEFKDILGFNESGENIEAIPMKVIALENERKKVDPNGDIDFTTGGNGASYRPLSDNYDHPKCSGRTALCNEVLNDKWVSFPSSSEATFPKSCKTEYEEAMHRFEDELFELDIAKRDNKDTIHILEDLNRKLNKMTPDNRRKFILDEYLGGNDGIVQKRAFQRLMKSCQEHPRECNLEIINFIENSTKEHLQGNLEHCTKCLINSLMQNPAKGVPIILKGLNTSEKELNDLTDKFNEVWKKQLPQLVLKSKDTLGVNFRQKDPKSFQPKSLMTELEIIYIESKANQTFVPPHFKLHLKKREVFLDAINLILEYLKKLPGIFQDDKHKIELVICNFIPDFFCTPFPSRCADAEKEKIKSKLVHDDNNCGGRNCQNSCTCNIRGSSDQEKFNEENEEKNEKDNSIFKGDVFDKINTLPKTNMPYTVFFVNKTWFIFFRQSTFYMIDWVTLLLYVLEMRKSFSFCLTVLTANAKLVHDDNNCGGRNCQNSCTCNIRGSSDQEKFNEENEEKNEKDNSIFKGDVFDKINTLPKTNMPYTVFFVNKTWFIFFRQSTFYMIDWVTLLLYVLEMRKSFSFCLTVLTANAKLVHDDNNCGGRNCQNSCTCNIRGSSDQEKFNEENEEKNEKDNSIFKGDVFDKINTLPKTNMPYTVFFANKTWFIFFRQFYILYDRLAELLSKSRVLEVSEREIVKQRPAVSTQMLSVNEPWKTYPLLIDKLHKLMNGTLDYAQFEEEARSLYKIHAYISYTMDKLIHAIIRQVQHILTDDACKDCTALFLQHMTMLSSFEPSSFIETSQIEHEYQRKAERMLGNERCLKVAWHNNIHTLAIEILEQESDRKRPDPREAEIRSNYFDAYIREESCYDEILFADEVEQLPVILPRNLRKQQLYWKNKAIQIEKLHLKRQTHMKKRQPLPVRKRKSVSLNIVSRKRTRHSIEQEDSLHSSGNGATLADDYEANYDNDSFKSLPVDVKVMDEEGITNDTEVSEKFDIPNKNDSVHNKDEEKRVQTKVGTEEEKEVVENERIEYEEIEGNKSMIENEEEEHKKIDMFGESKCLVIKSKMICDDITDQSEESREVCMANEPEESERKLTEGTADQSEESKEVYMANEPEESERKIIEGAADQSDECTESECKESEKGNSFYEFEESEKNLPLTQQSMEKHLSGTELEAVFYNIAALCSSDYSINVSEKESEGDKIIENETTKLMGMEEKEIGCDKSKSLIKKSYMGIVQKIANQFEESEDIGNSIVESKDEEVIDYYKKATEDEYENEMRKIDEFHKLEILAKESEEMNDSINESAESDDETVKDYEKKAVEEDEVVKSEVDTCDASKNRIKNSEKKNVDYPVDKSKEPEEKISNDLAEVFKESEEMIGESAKYFEESIEESHYVSSDSKNSEEDNILADKLEGSREETADVLVEQPERTGERVVGNIKVQEVESAIDNGNAEETKIKKSIDSKYESACKVSNDVPVKENKIFEDITIVDLKPETIKNPKEIMKNEKNSCSVEESEPKSSNANVSKGIRERKKKRALSPENVSKTEIDLQSGMSDIQVVDRVLESTNGDDQKEIIVDSFSIGENKEESPNKMPDKRPSKLRKNRTSVKIKQQSQSNMKRKAKKAVIRNTNKKRRRQIKPKCEFLDDASFDFIYFFKLPEEEKVTYLALYYMTIDDDEQVFFNKTSYRMNFIQNRNLFLYRKNTLPKAKEIHQAVSEIKTSNFNAWHSLWLEKHVTPSMLKSCNEWLLKTERNRFISQRITVSEYAKPPYIPYYKYMVRYYQFVKDEKEEEMNTD</sequence>
<dbReference type="InterPro" id="IPR039774">
    <property type="entry name" value="Sin3-like"/>
</dbReference>
<keyword evidence="3 4" id="KW-0539">Nucleus</keyword>
<feature type="region of interest" description="Disordered" evidence="5">
    <location>
        <begin position="1659"/>
        <end position="1702"/>
    </location>
</feature>
<feature type="compositionally biased region" description="Basic residues" evidence="5">
    <location>
        <begin position="1889"/>
        <end position="1903"/>
    </location>
</feature>
<keyword evidence="8" id="KW-1185">Reference proteome</keyword>
<name>A0AAV4RSN8_9ARAC</name>
<feature type="compositionally biased region" description="Basic and acidic residues" evidence="5">
    <location>
        <begin position="1672"/>
        <end position="1691"/>
    </location>
</feature>
<dbReference type="GO" id="GO:0003714">
    <property type="term" value="F:transcription corepressor activity"/>
    <property type="evidence" value="ECO:0007669"/>
    <property type="project" value="InterPro"/>
</dbReference>
<reference evidence="7 8" key="1">
    <citation type="submission" date="2021-06" db="EMBL/GenBank/DDBJ databases">
        <title>Caerostris darwini draft genome.</title>
        <authorList>
            <person name="Kono N."/>
            <person name="Arakawa K."/>
        </authorList>
    </citation>
    <scope>NUCLEOTIDE SEQUENCE [LARGE SCALE GENOMIC DNA]</scope>
</reference>
<dbReference type="SUPFAM" id="SSF47762">
    <property type="entry name" value="PAH2 domain"/>
    <property type="match status" value="2"/>
</dbReference>
<feature type="compositionally biased region" description="Basic and acidic residues" evidence="5">
    <location>
        <begin position="1269"/>
        <end position="1287"/>
    </location>
</feature>
<comment type="subcellular location">
    <subcellularLocation>
        <location evidence="1 4">Nucleus</location>
    </subcellularLocation>
</comment>
<dbReference type="GO" id="GO:0070822">
    <property type="term" value="C:Sin3-type complex"/>
    <property type="evidence" value="ECO:0007669"/>
    <property type="project" value="TreeGrafter"/>
</dbReference>
<proteinExistence type="predicted"/>
<dbReference type="InterPro" id="IPR003822">
    <property type="entry name" value="PAH"/>
</dbReference>
<dbReference type="Pfam" id="PF08295">
    <property type="entry name" value="Sin3_corepress"/>
    <property type="match status" value="1"/>
</dbReference>
<evidence type="ECO:0000256" key="1">
    <source>
        <dbReference type="ARBA" id="ARBA00004123"/>
    </source>
</evidence>
<evidence type="ECO:0000259" key="6">
    <source>
        <dbReference type="SMART" id="SM00761"/>
    </source>
</evidence>
<dbReference type="Proteomes" id="UP001054837">
    <property type="component" value="Unassembled WGS sequence"/>
</dbReference>
<dbReference type="PANTHER" id="PTHR12346:SF0">
    <property type="entry name" value="SIN3A, ISOFORM G"/>
    <property type="match status" value="1"/>
</dbReference>
<feature type="compositionally biased region" description="Basic and acidic residues" evidence="5">
    <location>
        <begin position="1855"/>
        <end position="1869"/>
    </location>
</feature>
<gene>
    <name evidence="7" type="primary">Sin3a</name>
    <name evidence="7" type="ORF">CDAR_32064</name>
</gene>
<dbReference type="InterPro" id="IPR031693">
    <property type="entry name" value="Sin3_C"/>
</dbReference>
<feature type="compositionally biased region" description="Basic residues" evidence="5">
    <location>
        <begin position="1870"/>
        <end position="1879"/>
    </location>
</feature>
<feature type="region of interest" description="Disordered" evidence="5">
    <location>
        <begin position="1852"/>
        <end position="1903"/>
    </location>
</feature>
<feature type="region of interest" description="Disordered" evidence="5">
    <location>
        <begin position="1210"/>
        <end position="1229"/>
    </location>
</feature>
<evidence type="ECO:0000256" key="5">
    <source>
        <dbReference type="SAM" id="MobiDB-lite"/>
    </source>
</evidence>
<dbReference type="InterPro" id="IPR013194">
    <property type="entry name" value="HDAC_interact_dom"/>
</dbReference>
<comment type="caution">
    <text evidence="7">The sequence shown here is derived from an EMBL/GenBank/DDBJ whole genome shotgun (WGS) entry which is preliminary data.</text>
</comment>
<dbReference type="Pfam" id="PF02671">
    <property type="entry name" value="PAH"/>
    <property type="match status" value="1"/>
</dbReference>
<feature type="compositionally biased region" description="Polar residues" evidence="5">
    <location>
        <begin position="1780"/>
        <end position="1796"/>
    </location>
</feature>
<feature type="domain" description="Histone deacetylase interacting" evidence="6">
    <location>
        <begin position="328"/>
        <end position="427"/>
    </location>
</feature>
<dbReference type="FunFam" id="1.20.1160.11:FF:000002">
    <property type="entry name" value="Paired amphipathic helix protein SIN3"/>
    <property type="match status" value="1"/>
</dbReference>
<evidence type="ECO:0000256" key="2">
    <source>
        <dbReference type="ARBA" id="ARBA00022491"/>
    </source>
</evidence>
<evidence type="ECO:0000256" key="3">
    <source>
        <dbReference type="ARBA" id="ARBA00023242"/>
    </source>
</evidence>
<dbReference type="Gene3D" id="1.20.1160.11">
    <property type="entry name" value="Paired amphipathic helix"/>
    <property type="match status" value="1"/>
</dbReference>
<keyword evidence="2" id="KW-0678">Repressor</keyword>
<organism evidence="7 8">
    <name type="scientific">Caerostris darwini</name>
    <dbReference type="NCBI Taxonomy" id="1538125"/>
    <lineage>
        <taxon>Eukaryota</taxon>
        <taxon>Metazoa</taxon>
        <taxon>Ecdysozoa</taxon>
        <taxon>Arthropoda</taxon>
        <taxon>Chelicerata</taxon>
        <taxon>Arachnida</taxon>
        <taxon>Araneae</taxon>
        <taxon>Araneomorphae</taxon>
        <taxon>Entelegynae</taxon>
        <taxon>Araneoidea</taxon>
        <taxon>Araneidae</taxon>
        <taxon>Caerostris</taxon>
    </lineage>
</organism>
<feature type="region of interest" description="Disordered" evidence="5">
    <location>
        <begin position="1354"/>
        <end position="1420"/>
    </location>
</feature>
<evidence type="ECO:0000313" key="8">
    <source>
        <dbReference type="Proteomes" id="UP001054837"/>
    </source>
</evidence>
<feature type="region of interest" description="Disordered" evidence="5">
    <location>
        <begin position="1774"/>
        <end position="1821"/>
    </location>
</feature>
<dbReference type="InterPro" id="IPR036600">
    <property type="entry name" value="PAH_sf"/>
</dbReference>
<dbReference type="PANTHER" id="PTHR12346">
    <property type="entry name" value="SIN3B-RELATED"/>
    <property type="match status" value="1"/>
</dbReference>
<accession>A0AAV4RSN8</accession>
<feature type="region of interest" description="Disordered" evidence="5">
    <location>
        <begin position="1568"/>
        <end position="1636"/>
    </location>
</feature>
<dbReference type="Pfam" id="PF16879">
    <property type="entry name" value="Sin3a_C"/>
    <property type="match status" value="1"/>
</dbReference>
<evidence type="ECO:0000256" key="4">
    <source>
        <dbReference type="PROSITE-ProRule" id="PRU00810"/>
    </source>
</evidence>
<dbReference type="PROSITE" id="PS51477">
    <property type="entry name" value="PAH"/>
    <property type="match status" value="1"/>
</dbReference>
<dbReference type="SMART" id="SM00761">
    <property type="entry name" value="HDAC_interact"/>
    <property type="match status" value="1"/>
</dbReference>
<evidence type="ECO:0000313" key="7">
    <source>
        <dbReference type="EMBL" id="GIY23709.1"/>
    </source>
</evidence>
<dbReference type="EMBL" id="BPLQ01006574">
    <property type="protein sequence ID" value="GIY23709.1"/>
    <property type="molecule type" value="Genomic_DNA"/>
</dbReference>
<protein>
    <submittedName>
        <fullName evidence="7">Paired amphipathic helix protein Sin3a</fullName>
    </submittedName>
</protein>
<dbReference type="GO" id="GO:0000122">
    <property type="term" value="P:negative regulation of transcription by RNA polymerase II"/>
    <property type="evidence" value="ECO:0007669"/>
    <property type="project" value="TreeGrafter"/>
</dbReference>
<feature type="compositionally biased region" description="Basic and acidic residues" evidence="5">
    <location>
        <begin position="1583"/>
        <end position="1636"/>
    </location>
</feature>
<feature type="region of interest" description="Disordered" evidence="5">
    <location>
        <begin position="1269"/>
        <end position="1300"/>
    </location>
</feature>